<dbReference type="InParanoid" id="A0A2R5GX23"/>
<keyword evidence="12" id="KW-0460">Magnesium</keyword>
<dbReference type="Gene3D" id="1.10.510.10">
    <property type="entry name" value="Transferase(Phosphotransferase) domain 1"/>
    <property type="match status" value="1"/>
</dbReference>
<feature type="domain" description="AGC-kinase C-terminal" evidence="20">
    <location>
        <begin position="847"/>
        <end position="908"/>
    </location>
</feature>
<comment type="catalytic activity">
    <reaction evidence="16">
        <text>L-seryl-[protein] + ATP = O-phospho-L-seryl-[protein] + ADP + H(+)</text>
        <dbReference type="Rhea" id="RHEA:17989"/>
        <dbReference type="Rhea" id="RHEA-COMP:9863"/>
        <dbReference type="Rhea" id="RHEA-COMP:11604"/>
        <dbReference type="ChEBI" id="CHEBI:15378"/>
        <dbReference type="ChEBI" id="CHEBI:29999"/>
        <dbReference type="ChEBI" id="CHEBI:30616"/>
        <dbReference type="ChEBI" id="CHEBI:83421"/>
        <dbReference type="ChEBI" id="CHEBI:456216"/>
        <dbReference type="EC" id="2.7.11.12"/>
    </reaction>
</comment>
<dbReference type="PROSITE" id="PS00888">
    <property type="entry name" value="CNMP_BINDING_1"/>
    <property type="match status" value="1"/>
</dbReference>
<dbReference type="SUPFAM" id="SSF56112">
    <property type="entry name" value="Protein kinase-like (PK-like)"/>
    <property type="match status" value="1"/>
</dbReference>
<evidence type="ECO:0000256" key="4">
    <source>
        <dbReference type="ARBA" id="ARBA00022490"/>
    </source>
</evidence>
<evidence type="ECO:0000256" key="9">
    <source>
        <dbReference type="ARBA" id="ARBA00022741"/>
    </source>
</evidence>
<evidence type="ECO:0000256" key="5">
    <source>
        <dbReference type="ARBA" id="ARBA00022527"/>
    </source>
</evidence>
<dbReference type="InterPro" id="IPR000595">
    <property type="entry name" value="cNMP-bd_dom"/>
</dbReference>
<dbReference type="PROSITE" id="PS51285">
    <property type="entry name" value="AGC_KINASE_CTER"/>
    <property type="match status" value="1"/>
</dbReference>
<keyword evidence="7" id="KW-0808">Transferase</keyword>
<keyword evidence="9" id="KW-0547">Nucleotide-binding</keyword>
<evidence type="ECO:0000259" key="18">
    <source>
        <dbReference type="PROSITE" id="PS50011"/>
    </source>
</evidence>
<keyword evidence="22" id="KW-1185">Reference proteome</keyword>
<dbReference type="PROSITE" id="PS50011">
    <property type="entry name" value="PROTEIN_KINASE_DOM"/>
    <property type="match status" value="1"/>
</dbReference>
<feature type="domain" description="Cyclic nucleotide-binding" evidence="19">
    <location>
        <begin position="420"/>
        <end position="529"/>
    </location>
</feature>
<dbReference type="EC" id="2.7.11.12" evidence="3"/>
<keyword evidence="8" id="KW-0479">Metal-binding</keyword>
<dbReference type="InterPro" id="IPR018488">
    <property type="entry name" value="cNMP-bd_CS"/>
</dbReference>
<feature type="region of interest" description="Disordered" evidence="17">
    <location>
        <begin position="1"/>
        <end position="159"/>
    </location>
</feature>
<feature type="compositionally biased region" description="Basic and acidic residues" evidence="17">
    <location>
        <begin position="143"/>
        <end position="159"/>
    </location>
</feature>
<evidence type="ECO:0000256" key="7">
    <source>
        <dbReference type="ARBA" id="ARBA00022679"/>
    </source>
</evidence>
<dbReference type="Gene3D" id="3.30.200.20">
    <property type="entry name" value="Phosphorylase Kinase, domain 1"/>
    <property type="match status" value="1"/>
</dbReference>
<dbReference type="InterPro" id="IPR018490">
    <property type="entry name" value="cNMP-bd_dom_sf"/>
</dbReference>
<evidence type="ECO:0000256" key="3">
    <source>
        <dbReference type="ARBA" id="ARBA00012428"/>
    </source>
</evidence>
<dbReference type="Pfam" id="PF00027">
    <property type="entry name" value="cNMP_binding"/>
    <property type="match status" value="2"/>
</dbReference>
<evidence type="ECO:0000313" key="21">
    <source>
        <dbReference type="EMBL" id="GBG33233.1"/>
    </source>
</evidence>
<evidence type="ECO:0000256" key="14">
    <source>
        <dbReference type="ARBA" id="ARBA00024113"/>
    </source>
</evidence>
<evidence type="ECO:0000256" key="16">
    <source>
        <dbReference type="ARBA" id="ARBA00047462"/>
    </source>
</evidence>
<keyword evidence="6" id="KW-0140">cGMP</keyword>
<dbReference type="GO" id="GO:0004691">
    <property type="term" value="F:cAMP-dependent protein kinase activity"/>
    <property type="evidence" value="ECO:0007669"/>
    <property type="project" value="TreeGrafter"/>
</dbReference>
<dbReference type="GO" id="GO:0030553">
    <property type="term" value="F:cGMP binding"/>
    <property type="evidence" value="ECO:0007669"/>
    <property type="project" value="UniProtKB-KW"/>
</dbReference>
<dbReference type="GO" id="GO:0005952">
    <property type="term" value="C:cAMP-dependent protein kinase complex"/>
    <property type="evidence" value="ECO:0007669"/>
    <property type="project" value="TreeGrafter"/>
</dbReference>
<dbReference type="PROSITE" id="PS50042">
    <property type="entry name" value="CNMP_BINDING_3"/>
    <property type="match status" value="2"/>
</dbReference>
<comment type="similarity">
    <text evidence="2">Belongs to the protein kinase superfamily. AGC Ser/Thr protein kinase family. cGMP subfamily.</text>
</comment>
<dbReference type="InterPro" id="IPR014710">
    <property type="entry name" value="RmlC-like_jellyroll"/>
</dbReference>
<feature type="compositionally biased region" description="Basic and acidic residues" evidence="17">
    <location>
        <begin position="53"/>
        <end position="76"/>
    </location>
</feature>
<dbReference type="InterPro" id="IPR000719">
    <property type="entry name" value="Prot_kinase_dom"/>
</dbReference>
<feature type="compositionally biased region" description="Basic and acidic residues" evidence="17">
    <location>
        <begin position="32"/>
        <end position="45"/>
    </location>
</feature>
<evidence type="ECO:0000256" key="13">
    <source>
        <dbReference type="ARBA" id="ARBA00022992"/>
    </source>
</evidence>
<comment type="catalytic activity">
    <reaction evidence="15">
        <text>L-threonyl-[protein] + ATP = O-phospho-L-threonyl-[protein] + ADP + H(+)</text>
        <dbReference type="Rhea" id="RHEA:46608"/>
        <dbReference type="Rhea" id="RHEA-COMP:11060"/>
        <dbReference type="Rhea" id="RHEA-COMP:11605"/>
        <dbReference type="ChEBI" id="CHEBI:15378"/>
        <dbReference type="ChEBI" id="CHEBI:30013"/>
        <dbReference type="ChEBI" id="CHEBI:30616"/>
        <dbReference type="ChEBI" id="CHEBI:61977"/>
        <dbReference type="ChEBI" id="CHEBI:456216"/>
        <dbReference type="EC" id="2.7.11.12"/>
    </reaction>
</comment>
<evidence type="ECO:0000256" key="6">
    <source>
        <dbReference type="ARBA" id="ARBA00022535"/>
    </source>
</evidence>
<dbReference type="PROSITE" id="PS00108">
    <property type="entry name" value="PROTEIN_KINASE_ST"/>
    <property type="match status" value="1"/>
</dbReference>
<dbReference type="GO" id="GO:0046872">
    <property type="term" value="F:metal ion binding"/>
    <property type="evidence" value="ECO:0007669"/>
    <property type="project" value="UniProtKB-KW"/>
</dbReference>
<dbReference type="SUPFAM" id="SSF51206">
    <property type="entry name" value="cAMP-binding domain-like"/>
    <property type="match status" value="3"/>
</dbReference>
<dbReference type="InterPro" id="IPR008271">
    <property type="entry name" value="Ser/Thr_kinase_AS"/>
</dbReference>
<dbReference type="SMART" id="SM00220">
    <property type="entry name" value="S_TKc"/>
    <property type="match status" value="1"/>
</dbReference>
<dbReference type="PANTHER" id="PTHR24353">
    <property type="entry name" value="CYCLIC NUCLEOTIDE-DEPENDENT PROTEIN KINASE"/>
    <property type="match status" value="1"/>
</dbReference>
<keyword evidence="4" id="KW-0963">Cytoplasm</keyword>
<proteinExistence type="inferred from homology"/>
<evidence type="ECO:0000256" key="8">
    <source>
        <dbReference type="ARBA" id="ARBA00022723"/>
    </source>
</evidence>
<evidence type="ECO:0000256" key="1">
    <source>
        <dbReference type="ARBA" id="ARBA00001946"/>
    </source>
</evidence>
<keyword evidence="11" id="KW-0067">ATP-binding</keyword>
<evidence type="ECO:0000256" key="12">
    <source>
        <dbReference type="ARBA" id="ARBA00022842"/>
    </source>
</evidence>
<dbReference type="SMART" id="SM00100">
    <property type="entry name" value="cNMP"/>
    <property type="match status" value="3"/>
</dbReference>
<comment type="caution">
    <text evidence="21">The sequence shown here is derived from an EMBL/GenBank/DDBJ whole genome shotgun (WGS) entry which is preliminary data.</text>
</comment>
<dbReference type="GO" id="GO:0004692">
    <property type="term" value="F:cGMP-dependent protein kinase activity"/>
    <property type="evidence" value="ECO:0007669"/>
    <property type="project" value="UniProtKB-EC"/>
</dbReference>
<feature type="domain" description="Cyclic nucleotide-binding" evidence="19">
    <location>
        <begin position="276"/>
        <end position="400"/>
    </location>
</feature>
<dbReference type="InterPro" id="IPR011009">
    <property type="entry name" value="Kinase-like_dom_sf"/>
</dbReference>
<accession>A0A2R5GX23</accession>
<dbReference type="CDD" id="cd00038">
    <property type="entry name" value="CAP_ED"/>
    <property type="match status" value="3"/>
</dbReference>
<keyword evidence="13" id="KW-0142">cGMP-binding</keyword>
<evidence type="ECO:0000256" key="17">
    <source>
        <dbReference type="SAM" id="MobiDB-lite"/>
    </source>
</evidence>
<evidence type="ECO:0000259" key="19">
    <source>
        <dbReference type="PROSITE" id="PS50042"/>
    </source>
</evidence>
<protein>
    <recommendedName>
        <fullName evidence="14">cGMP-dependent protein kinase</fullName>
        <ecNumber evidence="3">2.7.11.12</ecNumber>
    </recommendedName>
</protein>
<dbReference type="InterPro" id="IPR000961">
    <property type="entry name" value="AGC-kinase_C"/>
</dbReference>
<dbReference type="Proteomes" id="UP000241890">
    <property type="component" value="Unassembled WGS sequence"/>
</dbReference>
<evidence type="ECO:0000313" key="22">
    <source>
        <dbReference type="Proteomes" id="UP000241890"/>
    </source>
</evidence>
<feature type="domain" description="Protein kinase" evidence="18">
    <location>
        <begin position="560"/>
        <end position="839"/>
    </location>
</feature>
<dbReference type="PANTHER" id="PTHR24353:SF37">
    <property type="entry name" value="CAMP-DEPENDENT PROTEIN KINASE CATALYTIC SUBUNIT PRKX"/>
    <property type="match status" value="1"/>
</dbReference>
<dbReference type="EMBL" id="BEYU01000148">
    <property type="protein sequence ID" value="GBG33233.1"/>
    <property type="molecule type" value="Genomic_DNA"/>
</dbReference>
<organism evidence="21 22">
    <name type="scientific">Hondaea fermentalgiana</name>
    <dbReference type="NCBI Taxonomy" id="2315210"/>
    <lineage>
        <taxon>Eukaryota</taxon>
        <taxon>Sar</taxon>
        <taxon>Stramenopiles</taxon>
        <taxon>Bigyra</taxon>
        <taxon>Labyrinthulomycetes</taxon>
        <taxon>Thraustochytrida</taxon>
        <taxon>Thraustochytriidae</taxon>
        <taxon>Hondaea</taxon>
    </lineage>
</organism>
<keyword evidence="10 21" id="KW-0418">Kinase</keyword>
<evidence type="ECO:0000256" key="10">
    <source>
        <dbReference type="ARBA" id="ARBA00022777"/>
    </source>
</evidence>
<reference evidence="21 22" key="1">
    <citation type="submission" date="2017-12" db="EMBL/GenBank/DDBJ databases">
        <title>Sequencing, de novo assembly and annotation of complete genome of a new Thraustochytrid species, strain FCC1311.</title>
        <authorList>
            <person name="Sedici K."/>
            <person name="Godart F."/>
            <person name="Aiese Cigliano R."/>
            <person name="Sanseverino W."/>
            <person name="Barakat M."/>
            <person name="Ortet P."/>
            <person name="Marechal E."/>
            <person name="Cagnac O."/>
            <person name="Amato A."/>
        </authorList>
    </citation>
    <scope>NUCLEOTIDE SEQUENCE [LARGE SCALE GENOMIC DNA]</scope>
</reference>
<dbReference type="AlphaFoldDB" id="A0A2R5GX23"/>
<dbReference type="GO" id="GO:0005524">
    <property type="term" value="F:ATP binding"/>
    <property type="evidence" value="ECO:0007669"/>
    <property type="project" value="UniProtKB-KW"/>
</dbReference>
<dbReference type="Pfam" id="PF00069">
    <property type="entry name" value="Pkinase"/>
    <property type="match status" value="1"/>
</dbReference>
<evidence type="ECO:0000256" key="11">
    <source>
        <dbReference type="ARBA" id="ARBA00022840"/>
    </source>
</evidence>
<evidence type="ECO:0000259" key="20">
    <source>
        <dbReference type="PROSITE" id="PS51285"/>
    </source>
</evidence>
<evidence type="ECO:0000256" key="15">
    <source>
        <dbReference type="ARBA" id="ARBA00047298"/>
    </source>
</evidence>
<dbReference type="Gene3D" id="2.60.120.10">
    <property type="entry name" value="Jelly Rolls"/>
    <property type="match status" value="3"/>
</dbReference>
<comment type="cofactor">
    <cofactor evidence="1">
        <name>Mg(2+)</name>
        <dbReference type="ChEBI" id="CHEBI:18420"/>
    </cofactor>
</comment>
<gene>
    <name evidence="21" type="ORF">FCC1311_094572</name>
</gene>
<evidence type="ECO:0000256" key="2">
    <source>
        <dbReference type="ARBA" id="ARBA00006352"/>
    </source>
</evidence>
<sequence>MGGGASKKSTPSEVPLDEPFTPGSEPMSAPVENDHRGSAETKGDYDAAPSSRSTKDVEVMNEEKTKDPEARTKANDQPRAQSANVTESKDDDGSGTLQIGQQVMGRDEESKRFREKKKGFTGFRAELEGDDPNSGLQASGIRIEGERAKSEEDKEKARERLSDFPLFDPELYDDLFEGMSEARCPAGRDIFIKDAPFMYFVLLIEGEMQLDDENVNFGNEQALLGPGLCVGTLRAVTDCRLWVISRLQYQKVTVEALKRKLERGGSLLENITEIPGLRELPRETREAIAAALKPITFVKGEYLMRQGEQGHTMYFIEEGEVIITQSSNRHTSVPASSTPAAPNVVARRTRGEYIGEGALLDEGNESAGEAFGVRNASAIADSDVVKCLALGRNEFQEYMGSLRELFEHNLCYRVLSSLDLMKDLDSSQIALIASTLEEVEFAPGEYVVHQGEEGDIFYIVKDGTLECTLTEEGQDKDAEPKRVGTLISGDYFGEGALLTNAPRRCNVFAVGPGSTKVWGLRRSNFENFLSEGLKQKLGDTFMHRKSAKENKKHVVPWDKLQKIQTLGSGSYGTVDLVRDRVTGETYALKRIRKATVVAKKQQRFIKNERELMSATHSPFLVNLVCTYNKGDSVYMLTEVCLGGELYSLMKDTVDARNADLDDDDDIICGCFELESQCRFYTACIVLAIEYMHSQGIIHRDMKPENLLLTENGYLKLADFGFAKMVHDQRTYSLCGTPEYTAPEVYKRSGHSKGVDWWSLGVILYEMASGFSPFHVVSQNSWDCYIEISKYEKYYPSIQFPPLFGPELCSLLLRLLCPSPSKRYGTRKSNASHVKEHPFFGVTEEFKFAVDWEKIENRSYSLAEQFRPRVPESGLDANNFDSCDDRHEEDEKFVDESMMESGGTWYNDF</sequence>
<dbReference type="PRINTS" id="PR00103">
    <property type="entry name" value="CAMPKINASE"/>
</dbReference>
<name>A0A2R5GX23_9STRA</name>
<keyword evidence="5" id="KW-0723">Serine/threonine-protein kinase</keyword>